<evidence type="ECO:0000256" key="5">
    <source>
        <dbReference type="ARBA" id="ARBA00023242"/>
    </source>
</evidence>
<dbReference type="Proteomes" id="UP001219525">
    <property type="component" value="Unassembled WGS sequence"/>
</dbReference>
<reference evidence="7" key="1">
    <citation type="submission" date="2023-03" db="EMBL/GenBank/DDBJ databases">
        <title>Massive genome expansion in bonnet fungi (Mycena s.s.) driven by repeated elements and novel gene families across ecological guilds.</title>
        <authorList>
            <consortium name="Lawrence Berkeley National Laboratory"/>
            <person name="Harder C.B."/>
            <person name="Miyauchi S."/>
            <person name="Viragh M."/>
            <person name="Kuo A."/>
            <person name="Thoen E."/>
            <person name="Andreopoulos B."/>
            <person name="Lu D."/>
            <person name="Skrede I."/>
            <person name="Drula E."/>
            <person name="Henrissat B."/>
            <person name="Morin E."/>
            <person name="Kohler A."/>
            <person name="Barry K."/>
            <person name="LaButti K."/>
            <person name="Morin E."/>
            <person name="Salamov A."/>
            <person name="Lipzen A."/>
            <person name="Mereny Z."/>
            <person name="Hegedus B."/>
            <person name="Baldrian P."/>
            <person name="Stursova M."/>
            <person name="Weitz H."/>
            <person name="Taylor A."/>
            <person name="Grigoriev I.V."/>
            <person name="Nagy L.G."/>
            <person name="Martin F."/>
            <person name="Kauserud H."/>
        </authorList>
    </citation>
    <scope>NUCLEOTIDE SEQUENCE</scope>
    <source>
        <strain evidence="7">9144</strain>
    </source>
</reference>
<dbReference type="EMBL" id="JARJCW010000072">
    <property type="protein sequence ID" value="KAJ7198494.1"/>
    <property type="molecule type" value="Genomic_DNA"/>
</dbReference>
<keyword evidence="2" id="KW-0812">Transmembrane</keyword>
<keyword evidence="8" id="KW-1185">Reference proteome</keyword>
<protein>
    <submittedName>
        <fullName evidence="7">Uncharacterized protein</fullName>
    </submittedName>
</protein>
<keyword evidence="5" id="KW-0539">Nucleus</keyword>
<comment type="subcellular location">
    <subcellularLocation>
        <location evidence="6">Nucleus outer membrane</location>
        <topology evidence="6">Single-pass membrane protein</topology>
    </subcellularLocation>
</comment>
<evidence type="ECO:0000313" key="8">
    <source>
        <dbReference type="Proteomes" id="UP001219525"/>
    </source>
</evidence>
<feature type="non-terminal residue" evidence="7">
    <location>
        <position position="116"/>
    </location>
</feature>
<proteinExistence type="inferred from homology"/>
<evidence type="ECO:0000313" key="7">
    <source>
        <dbReference type="EMBL" id="KAJ7198494.1"/>
    </source>
</evidence>
<dbReference type="AlphaFoldDB" id="A0AAD6V312"/>
<comment type="similarity">
    <text evidence="1">Belongs to the TMEM53 family.</text>
</comment>
<evidence type="ECO:0000256" key="6">
    <source>
        <dbReference type="ARBA" id="ARBA00034303"/>
    </source>
</evidence>
<dbReference type="InterPro" id="IPR008547">
    <property type="entry name" value="DUF829_TMEM53"/>
</dbReference>
<gene>
    <name evidence="7" type="ORF">GGX14DRAFT_343197</name>
</gene>
<dbReference type="SUPFAM" id="SSF53474">
    <property type="entry name" value="alpha/beta-Hydrolases"/>
    <property type="match status" value="1"/>
</dbReference>
<organism evidence="7 8">
    <name type="scientific">Mycena pura</name>
    <dbReference type="NCBI Taxonomy" id="153505"/>
    <lineage>
        <taxon>Eukaryota</taxon>
        <taxon>Fungi</taxon>
        <taxon>Dikarya</taxon>
        <taxon>Basidiomycota</taxon>
        <taxon>Agaricomycotina</taxon>
        <taxon>Agaricomycetes</taxon>
        <taxon>Agaricomycetidae</taxon>
        <taxon>Agaricales</taxon>
        <taxon>Marasmiineae</taxon>
        <taxon>Mycenaceae</taxon>
        <taxon>Mycena</taxon>
    </lineage>
</organism>
<name>A0AAD6V312_9AGAR</name>
<dbReference type="Pfam" id="PF05705">
    <property type="entry name" value="DUF829"/>
    <property type="match status" value="1"/>
</dbReference>
<sequence length="116" mass="12945">MKLLVSGPLILLYAAVMGAALLRRRALPFAVLRDGLQQPELVPFADKRTPRLYIYSNEDKLVQAASVEKQVAEARKRGLSAYVECFQGTAHVAHAKKDPGRYWGVISRHWAEAVKT</sequence>
<evidence type="ECO:0000256" key="4">
    <source>
        <dbReference type="ARBA" id="ARBA00023136"/>
    </source>
</evidence>
<accession>A0AAD6V312</accession>
<dbReference type="PANTHER" id="PTHR12265">
    <property type="entry name" value="TRANSMEMBRANE PROTEIN 53"/>
    <property type="match status" value="1"/>
</dbReference>
<keyword evidence="4" id="KW-0472">Membrane</keyword>
<evidence type="ECO:0000256" key="2">
    <source>
        <dbReference type="ARBA" id="ARBA00022692"/>
    </source>
</evidence>
<dbReference type="InterPro" id="IPR029058">
    <property type="entry name" value="AB_hydrolase_fold"/>
</dbReference>
<dbReference type="GO" id="GO:0005640">
    <property type="term" value="C:nuclear outer membrane"/>
    <property type="evidence" value="ECO:0007669"/>
    <property type="project" value="UniProtKB-SubCell"/>
</dbReference>
<evidence type="ECO:0000256" key="1">
    <source>
        <dbReference type="ARBA" id="ARBA00007387"/>
    </source>
</evidence>
<evidence type="ECO:0000256" key="3">
    <source>
        <dbReference type="ARBA" id="ARBA00022989"/>
    </source>
</evidence>
<comment type="caution">
    <text evidence="7">The sequence shown here is derived from an EMBL/GenBank/DDBJ whole genome shotgun (WGS) entry which is preliminary data.</text>
</comment>
<dbReference type="PANTHER" id="PTHR12265:SF30">
    <property type="entry name" value="TRANSMEMBRANE PROTEIN 53"/>
    <property type="match status" value="1"/>
</dbReference>
<keyword evidence="3" id="KW-1133">Transmembrane helix</keyword>